<organism evidence="2 3">
    <name type="scientific">Tichowtungia aerotolerans</name>
    <dbReference type="NCBI Taxonomy" id="2697043"/>
    <lineage>
        <taxon>Bacteria</taxon>
        <taxon>Pseudomonadati</taxon>
        <taxon>Kiritimatiellota</taxon>
        <taxon>Tichowtungiia</taxon>
        <taxon>Tichowtungiales</taxon>
        <taxon>Tichowtungiaceae</taxon>
        <taxon>Tichowtungia</taxon>
    </lineage>
</organism>
<reference evidence="2 3" key="1">
    <citation type="submission" date="2020-01" db="EMBL/GenBank/DDBJ databases">
        <title>Ponticoccus aerotolerans gen. nov., sp. nov., an anaerobic bacterium and proposal of Ponticoccusceae fam. nov., Ponticoccusles ord. nov. and Ponticoccuse classis nov. in the phylum Kiritimatiellaeota.</title>
        <authorList>
            <person name="Zhou L.Y."/>
            <person name="Du Z.J."/>
        </authorList>
    </citation>
    <scope>NUCLEOTIDE SEQUENCE [LARGE SCALE GENOMIC DNA]</scope>
    <source>
        <strain evidence="2 3">S-5007</strain>
    </source>
</reference>
<name>A0A6P1M843_9BACT</name>
<proteinExistence type="predicted"/>
<keyword evidence="3" id="KW-1185">Reference proteome</keyword>
<comment type="subunit">
    <text evidence="1">Homohexamer.</text>
</comment>
<gene>
    <name evidence="2" type="ORF">GT409_12430</name>
</gene>
<dbReference type="KEGG" id="taer:GT409_12430"/>
<evidence type="ECO:0000313" key="2">
    <source>
        <dbReference type="EMBL" id="QHI70212.1"/>
    </source>
</evidence>
<dbReference type="Gene3D" id="3.40.1390.20">
    <property type="entry name" value="HprK N-terminal domain-like"/>
    <property type="match status" value="1"/>
</dbReference>
<dbReference type="AlphaFoldDB" id="A0A6P1M843"/>
<evidence type="ECO:0000256" key="1">
    <source>
        <dbReference type="ARBA" id="ARBA00011643"/>
    </source>
</evidence>
<dbReference type="SUPFAM" id="SSF75138">
    <property type="entry name" value="HprK N-terminal domain-like"/>
    <property type="match status" value="1"/>
</dbReference>
<evidence type="ECO:0000313" key="3">
    <source>
        <dbReference type="Proteomes" id="UP000464954"/>
    </source>
</evidence>
<sequence>MKISELESLGFTCLQDQFEDIDLVGGYTSDLLSDVMANLKEGQVLITIQAHKNTIAVASLSGASAVVFCHGRPAADDVLDAAAAEGIAVFNTPDNQFDATVKVSRALRA</sequence>
<dbReference type="EMBL" id="CP047593">
    <property type="protein sequence ID" value="QHI70212.1"/>
    <property type="molecule type" value="Genomic_DNA"/>
</dbReference>
<dbReference type="InterPro" id="IPR028979">
    <property type="entry name" value="Ser_kin/Pase_Hpr-like_N_sf"/>
</dbReference>
<dbReference type="Proteomes" id="UP000464954">
    <property type="component" value="Chromosome"/>
</dbReference>
<accession>A0A6P1M843</accession>
<protein>
    <submittedName>
        <fullName evidence="2">Uncharacterized protein</fullName>
    </submittedName>
</protein>
<dbReference type="RefSeq" id="WP_160629390.1">
    <property type="nucleotide sequence ID" value="NZ_CP047593.1"/>
</dbReference>